<sequence>MQMATRFPIEMFSIIAQYASLEARMHLSVTSRGIYRITISMLYASIPEMNIPRTIRCLRTLSAKPEVARLVRSISLDFTISRVFRSFHSLLSRALTNMAGLHTLSIQVDFAISRTLIRMSCRLTELVCYVPSEDSHLISEFLSTQPTIQKLTLLCPSGDLSTLHPDALPALRELSAPTYLLDTLLLPRLPCLSRLCVLGASISTKKFVFLVLVFQKAKHLKSLELVIEMDLTTHFMTSQTVSIGLALIGLVAPYITSLKLDIIRGHIPPYELQSMFAFCLPWFPDLKTLSVTSPPPNEHTGGPSQTGPRQSHAITFHSLHGMLLSMADTPVDFSILFQVPYPITGYIEYFEPKNPFPNALYDTSCHTEILQAWRQVHSGLETVFFPEFGYEYKDKKCSS</sequence>
<reference evidence="1" key="1">
    <citation type="submission" date="2021-01" db="EMBL/GenBank/DDBJ databases">
        <authorList>
            <person name="Kaushik A."/>
        </authorList>
    </citation>
    <scope>NUCLEOTIDE SEQUENCE</scope>
    <source>
        <strain evidence="1">AG3-T5</strain>
    </source>
</reference>
<organism evidence="1 2">
    <name type="scientific">Rhizoctonia solani</name>
    <dbReference type="NCBI Taxonomy" id="456999"/>
    <lineage>
        <taxon>Eukaryota</taxon>
        <taxon>Fungi</taxon>
        <taxon>Dikarya</taxon>
        <taxon>Basidiomycota</taxon>
        <taxon>Agaricomycotina</taxon>
        <taxon>Agaricomycetes</taxon>
        <taxon>Cantharellales</taxon>
        <taxon>Ceratobasidiaceae</taxon>
        <taxon>Rhizoctonia</taxon>
    </lineage>
</organism>
<dbReference type="EMBL" id="CAJMWW010000664">
    <property type="protein sequence ID" value="CAE6481470.1"/>
    <property type="molecule type" value="Genomic_DNA"/>
</dbReference>
<evidence type="ECO:0000313" key="1">
    <source>
        <dbReference type="EMBL" id="CAE6481470.1"/>
    </source>
</evidence>
<dbReference type="SUPFAM" id="SSF52047">
    <property type="entry name" value="RNI-like"/>
    <property type="match status" value="1"/>
</dbReference>
<accession>A0A8H3CD73</accession>
<name>A0A8H3CD73_9AGAM</name>
<protein>
    <submittedName>
        <fullName evidence="1">Uncharacterized protein</fullName>
    </submittedName>
</protein>
<dbReference type="AlphaFoldDB" id="A0A8H3CD73"/>
<gene>
    <name evidence="1" type="ORF">RDB_LOCUS209505</name>
</gene>
<evidence type="ECO:0000313" key="2">
    <source>
        <dbReference type="Proteomes" id="UP000663841"/>
    </source>
</evidence>
<proteinExistence type="predicted"/>
<comment type="caution">
    <text evidence="1">The sequence shown here is derived from an EMBL/GenBank/DDBJ whole genome shotgun (WGS) entry which is preliminary data.</text>
</comment>
<dbReference type="Proteomes" id="UP000663841">
    <property type="component" value="Unassembled WGS sequence"/>
</dbReference>